<gene>
    <name evidence="1" type="ORF">HMPREF0204_12480</name>
</gene>
<keyword evidence="2" id="KW-1185">Reference proteome</keyword>
<accession>A0ABN0AK65</accession>
<dbReference type="EMBL" id="ACKQ02000007">
    <property type="protein sequence ID" value="EFK33412.1"/>
    <property type="molecule type" value="Genomic_DNA"/>
</dbReference>
<evidence type="ECO:0000313" key="1">
    <source>
        <dbReference type="EMBL" id="EFK33412.1"/>
    </source>
</evidence>
<dbReference type="Proteomes" id="UP000002969">
    <property type="component" value="Unassembled WGS sequence"/>
</dbReference>
<name>A0ABN0AK65_CHRGE</name>
<reference evidence="1" key="1">
    <citation type="submission" date="2010-06" db="EMBL/GenBank/DDBJ databases">
        <authorList>
            <person name="Muzny D."/>
            <person name="Qin X."/>
            <person name="Buhay C."/>
            <person name="Dugan-Rocha S."/>
            <person name="Ding Y."/>
            <person name="Chen G."/>
            <person name="Hawes A."/>
            <person name="Holder M."/>
            <person name="Jhangiani S."/>
            <person name="Johnson A."/>
            <person name="Khan Z."/>
            <person name="Li Z."/>
            <person name="Liu W."/>
            <person name="Liu X."/>
            <person name="Perez L."/>
            <person name="Shen H."/>
            <person name="Wang Q."/>
            <person name="Watt J."/>
            <person name="Xi L."/>
            <person name="Xin Y."/>
            <person name="Zhou J."/>
            <person name="Deng J."/>
            <person name="Jiang H."/>
            <person name="Liu Y."/>
            <person name="Qu J."/>
            <person name="Song X.-Z."/>
            <person name="Zhang L."/>
            <person name="Villasana D."/>
            <person name="Johnson A."/>
            <person name="Liu J."/>
            <person name="Liyanage D."/>
            <person name="Lorensuhewa L."/>
            <person name="Robinson T."/>
            <person name="Song A."/>
            <person name="Song B.-B."/>
            <person name="Dinh H."/>
            <person name="Thornton R."/>
            <person name="Coyle M."/>
            <person name="Francisco L."/>
            <person name="Jackson L."/>
            <person name="Javaid M."/>
            <person name="Korchina V."/>
            <person name="Kovar C."/>
            <person name="Mata R."/>
            <person name="Mathew T."/>
            <person name="Ngo R."/>
            <person name="Nguyen L."/>
            <person name="Nguyen N."/>
            <person name="Okwuonu G."/>
            <person name="Ongeri F."/>
            <person name="Pham C."/>
            <person name="Simmons D."/>
            <person name="Wilczek-Boney K."/>
            <person name="Hale W."/>
            <person name="Jakkamsetti A."/>
            <person name="Pham P."/>
            <person name="Ruth R."/>
            <person name="San Lucas F."/>
            <person name="Warren J."/>
            <person name="Zhang J."/>
            <person name="Zhao Z."/>
            <person name="Zhou C."/>
            <person name="Zhu D."/>
            <person name="Lee S."/>
            <person name="Bess C."/>
            <person name="Blankenburg K."/>
            <person name="Forbes L."/>
            <person name="Fu Q."/>
            <person name="Gubbala S."/>
            <person name="Hirani K."/>
            <person name="Jayaseelan J.C."/>
            <person name="Lara F."/>
            <person name="Munidasa M."/>
            <person name="Palculict T."/>
            <person name="Patil S."/>
            <person name="Pu L.-L."/>
            <person name="Saada N."/>
            <person name="Tang L."/>
            <person name="Weissenberger G."/>
            <person name="Zhu Y."/>
            <person name="Hemphill L."/>
            <person name="Shang Y."/>
            <person name="Youmans B."/>
            <person name="Ayvaz T."/>
            <person name="Ross M."/>
            <person name="Santibanez J."/>
            <person name="Aqrawi P."/>
            <person name="Gross S."/>
            <person name="Joshi V."/>
            <person name="Fowler G."/>
            <person name="Nazareth L."/>
            <person name="Reid J."/>
            <person name="Worley K."/>
            <person name="Petrosino J."/>
            <person name="Highlander S."/>
            <person name="Gibbs R."/>
        </authorList>
    </citation>
    <scope>NUCLEOTIDE SEQUENCE [LARGE SCALE GENOMIC DNA]</scope>
    <source>
        <strain evidence="1">ATCC 35910</strain>
    </source>
</reference>
<comment type="caution">
    <text evidence="1">The sequence shown here is derived from an EMBL/GenBank/DDBJ whole genome shotgun (WGS) entry which is preliminary data.</text>
</comment>
<evidence type="ECO:0000313" key="2">
    <source>
        <dbReference type="Proteomes" id="UP000002969"/>
    </source>
</evidence>
<organism evidence="1 2">
    <name type="scientific">Chryseobacterium gleum ATCC 35910</name>
    <dbReference type="NCBI Taxonomy" id="525257"/>
    <lineage>
        <taxon>Bacteria</taxon>
        <taxon>Pseudomonadati</taxon>
        <taxon>Bacteroidota</taxon>
        <taxon>Flavobacteriia</taxon>
        <taxon>Flavobacteriales</taxon>
        <taxon>Weeksellaceae</taxon>
        <taxon>Chryseobacterium group</taxon>
        <taxon>Chryseobacterium</taxon>
    </lineage>
</organism>
<sequence length="46" mass="5432">MAKNDEKTLNFNTSRKDYLPHITHLLFYHSSSITYKYKELGILRSG</sequence>
<protein>
    <submittedName>
        <fullName evidence="1">Uncharacterized protein</fullName>
    </submittedName>
</protein>
<proteinExistence type="predicted"/>